<sequence>MNSSMASLPGTPFLSQILVRKKKKQKGKKERNKMKVSGFAVYMMLVMVLIEARVSQAATCNPSLLMRPCLEAFSSPTPPSSLCCSRLNEQKPCYCGYLKDPNFSGYVSSPGGKRVVAACKVPLPKC</sequence>
<organism evidence="4">
    <name type="scientific">Rhizophora mucronata</name>
    <name type="common">Asiatic mangrove</name>
    <dbReference type="NCBI Taxonomy" id="61149"/>
    <lineage>
        <taxon>Eukaryota</taxon>
        <taxon>Viridiplantae</taxon>
        <taxon>Streptophyta</taxon>
        <taxon>Embryophyta</taxon>
        <taxon>Tracheophyta</taxon>
        <taxon>Spermatophyta</taxon>
        <taxon>Magnoliopsida</taxon>
        <taxon>eudicotyledons</taxon>
        <taxon>Gunneridae</taxon>
        <taxon>Pentapetalae</taxon>
        <taxon>rosids</taxon>
        <taxon>fabids</taxon>
        <taxon>Malpighiales</taxon>
        <taxon>Rhizophoraceae</taxon>
        <taxon>Rhizophora</taxon>
    </lineage>
</organism>
<accession>A0A2P2KVB0</accession>
<keyword evidence="2" id="KW-0446">Lipid-binding</keyword>
<dbReference type="SUPFAM" id="SSF47699">
    <property type="entry name" value="Bifunctional inhibitor/lipid-transfer protein/seed storage 2S albumin"/>
    <property type="match status" value="1"/>
</dbReference>
<dbReference type="Pfam" id="PF00234">
    <property type="entry name" value="Tryp_alpha_amyl"/>
    <property type="match status" value="1"/>
</dbReference>
<evidence type="ECO:0000259" key="3">
    <source>
        <dbReference type="SMART" id="SM00499"/>
    </source>
</evidence>
<dbReference type="SMART" id="SM00499">
    <property type="entry name" value="AAI"/>
    <property type="match status" value="1"/>
</dbReference>
<reference evidence="4" key="1">
    <citation type="submission" date="2018-02" db="EMBL/GenBank/DDBJ databases">
        <title>Rhizophora mucronata_Transcriptome.</title>
        <authorList>
            <person name="Meera S.P."/>
            <person name="Sreeshan A."/>
            <person name="Augustine A."/>
        </authorList>
    </citation>
    <scope>NUCLEOTIDE SEQUENCE</scope>
    <source>
        <tissue evidence="4">Leaf</tissue>
    </source>
</reference>
<dbReference type="InterPro" id="IPR016140">
    <property type="entry name" value="Bifunc_inhib/LTP/seed_store"/>
</dbReference>
<dbReference type="InterPro" id="IPR036312">
    <property type="entry name" value="Bifun_inhib/LTP/seed_sf"/>
</dbReference>
<dbReference type="GO" id="GO:0008289">
    <property type="term" value="F:lipid binding"/>
    <property type="evidence" value="ECO:0007669"/>
    <property type="project" value="UniProtKB-KW"/>
</dbReference>
<dbReference type="CDD" id="cd01959">
    <property type="entry name" value="nsLTP2"/>
    <property type="match status" value="1"/>
</dbReference>
<evidence type="ECO:0000313" key="4">
    <source>
        <dbReference type="EMBL" id="MBX09655.1"/>
    </source>
</evidence>
<dbReference type="PANTHER" id="PTHR33214:SF69">
    <property type="entry name" value="BIFUNCTIONAL INHIBITOR_LIPID-TRANSFER PROTEIN_SEED STORAGE 2S ALBUMIN SUPERFAMILY PROTEIN"/>
    <property type="match status" value="1"/>
</dbReference>
<dbReference type="Gene3D" id="1.10.110.10">
    <property type="entry name" value="Plant lipid-transfer and hydrophobic proteins"/>
    <property type="match status" value="1"/>
</dbReference>
<evidence type="ECO:0000256" key="2">
    <source>
        <dbReference type="ARBA" id="ARBA00023121"/>
    </source>
</evidence>
<dbReference type="EMBL" id="GGEC01029171">
    <property type="protein sequence ID" value="MBX09655.1"/>
    <property type="molecule type" value="Transcribed_RNA"/>
</dbReference>
<dbReference type="GO" id="GO:0006869">
    <property type="term" value="P:lipid transport"/>
    <property type="evidence" value="ECO:0007669"/>
    <property type="project" value="InterPro"/>
</dbReference>
<feature type="domain" description="Bifunctional inhibitor/plant lipid transfer protein/seed storage helical" evidence="3">
    <location>
        <begin position="60"/>
        <end position="126"/>
    </location>
</feature>
<dbReference type="InterPro" id="IPR033872">
    <property type="entry name" value="nsLTP2"/>
</dbReference>
<name>A0A2P2KVB0_RHIMU</name>
<protein>
    <submittedName>
        <fullName evidence="4">Non-specific lipid-transfer protein 2</fullName>
    </submittedName>
</protein>
<keyword evidence="1" id="KW-0813">Transport</keyword>
<evidence type="ECO:0000256" key="1">
    <source>
        <dbReference type="ARBA" id="ARBA00022448"/>
    </source>
</evidence>
<dbReference type="AlphaFoldDB" id="A0A2P2KVB0"/>
<proteinExistence type="predicted"/>
<dbReference type="PANTHER" id="PTHR33214">
    <property type="entry name" value="BIFUNCTIONAL INHIBITOR/LIPID-TRANSFER PROTEIN/SEED STORAGE 2S ALBUMIN SUPERFAMILY PROTEIN"/>
    <property type="match status" value="1"/>
</dbReference>